<dbReference type="PROSITE" id="PS51192">
    <property type="entry name" value="HELICASE_ATP_BIND_1"/>
    <property type="match status" value="1"/>
</dbReference>
<evidence type="ECO:0000256" key="2">
    <source>
        <dbReference type="ARBA" id="ARBA00022741"/>
    </source>
</evidence>
<comment type="caution">
    <text evidence="9">The sequence shown here is derived from an EMBL/GenBank/DDBJ whole genome shotgun (WGS) entry which is preliminary data.</text>
</comment>
<keyword evidence="2" id="KW-0547">Nucleotide-binding</keyword>
<evidence type="ECO:0000256" key="7">
    <source>
        <dbReference type="SAM" id="MobiDB-lite"/>
    </source>
</evidence>
<evidence type="ECO:0000256" key="5">
    <source>
        <dbReference type="ARBA" id="ARBA00022840"/>
    </source>
</evidence>
<dbReference type="PANTHER" id="PTHR12131">
    <property type="entry name" value="ATP-DEPENDENT RNA AND DNA HELICASE"/>
    <property type="match status" value="1"/>
</dbReference>
<keyword evidence="6" id="KW-0539">Nucleus</keyword>
<dbReference type="GO" id="GO:0016787">
    <property type="term" value="F:hydrolase activity"/>
    <property type="evidence" value="ECO:0007669"/>
    <property type="project" value="UniProtKB-KW"/>
</dbReference>
<dbReference type="PANTHER" id="PTHR12131:SF7">
    <property type="entry name" value="EXOSOME RNA HELICASE MTR4"/>
    <property type="match status" value="1"/>
</dbReference>
<comment type="subcellular location">
    <subcellularLocation>
        <location evidence="1">Nucleus</location>
    </subcellularLocation>
</comment>
<evidence type="ECO:0000313" key="10">
    <source>
        <dbReference type="Proteomes" id="UP000640762"/>
    </source>
</evidence>
<feature type="domain" description="Helicase ATP-binding" evidence="8">
    <location>
        <begin position="101"/>
        <end position="257"/>
    </location>
</feature>
<dbReference type="CDD" id="cd18795">
    <property type="entry name" value="SF2_C_Ski2"/>
    <property type="match status" value="1"/>
</dbReference>
<dbReference type="FunFam" id="3.40.50.300:FF:000141">
    <property type="entry name" value="ATP-dependent RNA helicase DOB1"/>
    <property type="match status" value="1"/>
</dbReference>
<dbReference type="GO" id="GO:0005634">
    <property type="term" value="C:nucleus"/>
    <property type="evidence" value="ECO:0007669"/>
    <property type="project" value="UniProtKB-SubCell"/>
</dbReference>
<dbReference type="GO" id="GO:0005524">
    <property type="term" value="F:ATP binding"/>
    <property type="evidence" value="ECO:0007669"/>
    <property type="project" value="UniProtKB-KW"/>
</dbReference>
<keyword evidence="4 9" id="KW-0347">Helicase</keyword>
<sequence>KRLEEKSSVTVTGKPKREVEVNSTEGAVLGKKPKLEDVLSEDVNLTDLMPQVKVQTVETVEGCTHEVALPADEDFTDLKPRTGKAAKEYPFILDAFQREAILCVDNNQSVLVSAHTSAGKTVCAEYAIALALREKQRVIFTSPIKALSNQKYREMYEEFQDVGLMTGDVTINPTASCLVMTTEILRSMLYRGSEVMREVAWVIFDEIHYMRDSERGVVWEETIILLPDNVHYVFLSATIPNARQFAEWICHLHKQPCHVIYTDYRPTPLQHYIFPAGGDGLHLVVDENGDFRDDNFNTAMQVLRDAGDLAKGDQKGRKGGTKGPSNVFKIVKMIMERNFQPVIIFSFSKKDCEAYALQMTKLDFNTDEEKKMVEEVFNNAIDCLSDEDKKLPQVEHVLPLLKRGIGIHHGGLLPILKETIEILFSEGLIKALFATETFAMGINMPARTVLFTSASKFDGKDFRWVSEKQVLKAAPHIKLHHDLFDMLLYAAFNIFFNWTMFLDLFQGSADPLNSAFHLTYNMVLNLLRVEEINPEYMLEKSFYQFQHYRAIPELVE</sequence>
<dbReference type="InterPro" id="IPR014001">
    <property type="entry name" value="Helicase_ATP-bd"/>
</dbReference>
<protein>
    <submittedName>
        <fullName evidence="9">MTREX helicase</fullName>
    </submittedName>
</protein>
<dbReference type="EMBL" id="WEIX01014074">
    <property type="protein sequence ID" value="NWH26742.1"/>
    <property type="molecule type" value="Genomic_DNA"/>
</dbReference>
<evidence type="ECO:0000256" key="1">
    <source>
        <dbReference type="ARBA" id="ARBA00004123"/>
    </source>
</evidence>
<feature type="non-terminal residue" evidence="9">
    <location>
        <position position="1"/>
    </location>
</feature>
<dbReference type="CDD" id="cd18024">
    <property type="entry name" value="DEXHc_Mtr4-like"/>
    <property type="match status" value="1"/>
</dbReference>
<dbReference type="GO" id="GO:0000460">
    <property type="term" value="P:maturation of 5.8S rRNA"/>
    <property type="evidence" value="ECO:0007669"/>
    <property type="project" value="TreeGrafter"/>
</dbReference>
<evidence type="ECO:0000256" key="4">
    <source>
        <dbReference type="ARBA" id="ARBA00022806"/>
    </source>
</evidence>
<dbReference type="InterPro" id="IPR027417">
    <property type="entry name" value="P-loop_NTPase"/>
</dbReference>
<dbReference type="FunFam" id="3.40.50.300:FF:000083">
    <property type="entry name" value="ATP-dependent RNA helicase DOB1"/>
    <property type="match status" value="1"/>
</dbReference>
<evidence type="ECO:0000256" key="3">
    <source>
        <dbReference type="ARBA" id="ARBA00022801"/>
    </source>
</evidence>
<proteinExistence type="predicted"/>
<dbReference type="Pfam" id="PF00270">
    <property type="entry name" value="DEAD"/>
    <property type="match status" value="1"/>
</dbReference>
<dbReference type="Pfam" id="PF21408">
    <property type="entry name" value="MTR4-like_stalk"/>
    <property type="match status" value="1"/>
</dbReference>
<dbReference type="InterPro" id="IPR048392">
    <property type="entry name" value="MTR4-like_stalk"/>
</dbReference>
<feature type="non-terminal residue" evidence="9">
    <location>
        <position position="556"/>
    </location>
</feature>
<keyword evidence="5" id="KW-0067">ATP-binding</keyword>
<dbReference type="Gene3D" id="3.40.50.300">
    <property type="entry name" value="P-loop containing nucleotide triphosphate hydrolases"/>
    <property type="match status" value="2"/>
</dbReference>
<name>A0A850U953_GRUAM</name>
<dbReference type="AlphaFoldDB" id="A0A850U953"/>
<evidence type="ECO:0000259" key="8">
    <source>
        <dbReference type="PROSITE" id="PS51192"/>
    </source>
</evidence>
<dbReference type="SMART" id="SM00487">
    <property type="entry name" value="DEXDc"/>
    <property type="match status" value="1"/>
</dbReference>
<dbReference type="InterPro" id="IPR011545">
    <property type="entry name" value="DEAD/DEAH_box_helicase_dom"/>
</dbReference>
<reference evidence="9" key="1">
    <citation type="submission" date="2019-10" db="EMBL/GenBank/DDBJ databases">
        <title>Bird 10,000 Genomes (B10K) Project - Family phase.</title>
        <authorList>
            <person name="Zhang G."/>
        </authorList>
    </citation>
    <scope>NUCLEOTIDE SEQUENCE</scope>
    <source>
        <strain evidence="9">B10K-DU-012-65</strain>
        <tissue evidence="9">Muscle</tissue>
    </source>
</reference>
<dbReference type="Gene3D" id="1.10.3380.30">
    <property type="match status" value="1"/>
</dbReference>
<dbReference type="GO" id="GO:0004386">
    <property type="term" value="F:helicase activity"/>
    <property type="evidence" value="ECO:0007669"/>
    <property type="project" value="UniProtKB-KW"/>
</dbReference>
<gene>
    <name evidence="9" type="primary">Mtrex_1</name>
    <name evidence="9" type="ORF">GRUAME_R12800</name>
</gene>
<evidence type="ECO:0000256" key="6">
    <source>
        <dbReference type="ARBA" id="ARBA00023242"/>
    </source>
</evidence>
<organism evidence="9 10">
    <name type="scientific">Grus americana</name>
    <name type="common">Whooping crane</name>
    <dbReference type="NCBI Taxonomy" id="9117"/>
    <lineage>
        <taxon>Eukaryota</taxon>
        <taxon>Metazoa</taxon>
        <taxon>Chordata</taxon>
        <taxon>Craniata</taxon>
        <taxon>Vertebrata</taxon>
        <taxon>Euteleostomi</taxon>
        <taxon>Archelosauria</taxon>
        <taxon>Archosauria</taxon>
        <taxon>Dinosauria</taxon>
        <taxon>Saurischia</taxon>
        <taxon>Theropoda</taxon>
        <taxon>Coelurosauria</taxon>
        <taxon>Aves</taxon>
        <taxon>Neognathae</taxon>
        <taxon>Neoaves</taxon>
        <taxon>Gruiformes</taxon>
        <taxon>Gruidae</taxon>
        <taxon>Grus</taxon>
    </lineage>
</organism>
<feature type="region of interest" description="Disordered" evidence="7">
    <location>
        <begin position="1"/>
        <end position="25"/>
    </location>
</feature>
<dbReference type="Proteomes" id="UP000640762">
    <property type="component" value="Unassembled WGS sequence"/>
</dbReference>
<dbReference type="InterPro" id="IPR050699">
    <property type="entry name" value="RNA-DNA_Helicase"/>
</dbReference>
<dbReference type="GO" id="GO:0003676">
    <property type="term" value="F:nucleic acid binding"/>
    <property type="evidence" value="ECO:0007669"/>
    <property type="project" value="InterPro"/>
</dbReference>
<dbReference type="SUPFAM" id="SSF52540">
    <property type="entry name" value="P-loop containing nucleoside triphosphate hydrolases"/>
    <property type="match status" value="2"/>
</dbReference>
<keyword evidence="3" id="KW-0378">Hydrolase</keyword>
<keyword evidence="10" id="KW-1185">Reference proteome</keyword>
<evidence type="ECO:0000313" key="9">
    <source>
        <dbReference type="EMBL" id="NWH26742.1"/>
    </source>
</evidence>
<accession>A0A850U953</accession>